<comment type="caution">
    <text evidence="2">The sequence shown here is derived from an EMBL/GenBank/DDBJ whole genome shotgun (WGS) entry which is preliminary data.</text>
</comment>
<keyword evidence="3" id="KW-1185">Reference proteome</keyword>
<keyword evidence="1" id="KW-1133">Transmembrane helix</keyword>
<keyword evidence="1" id="KW-0812">Transmembrane</keyword>
<evidence type="ECO:0000313" key="2">
    <source>
        <dbReference type="EMBL" id="MEJ8567148.1"/>
    </source>
</evidence>
<gene>
    <name evidence="2" type="ORF">V3330_05875</name>
</gene>
<dbReference type="Proteomes" id="UP001359886">
    <property type="component" value="Unassembled WGS sequence"/>
</dbReference>
<evidence type="ECO:0000313" key="3">
    <source>
        <dbReference type="Proteomes" id="UP001359886"/>
    </source>
</evidence>
<proteinExistence type="predicted"/>
<name>A0AAW9RED0_9GAMM</name>
<evidence type="ECO:0008006" key="4">
    <source>
        <dbReference type="Google" id="ProtNLM"/>
    </source>
</evidence>
<sequence>MTNAGCTMHIDFYSARFTAYQPATSGNEEFCEDLPDTGPTVFVLDYLHPSLKLVPVDFRIIRNTTGQGRFAQWEDVAALGDLEPLTLYYHPPVIRPDASFQAEYDFSEKGEYIGIVTAGHPTNDNTYRAVFPFAVGTGRPWLTLAALLLVALGLAVWWRGKRKRASTA</sequence>
<dbReference type="EMBL" id="JAZHOG010000003">
    <property type="protein sequence ID" value="MEJ8567148.1"/>
    <property type="molecule type" value="Genomic_DNA"/>
</dbReference>
<reference evidence="2 3" key="1">
    <citation type="submission" date="2024-02" db="EMBL/GenBank/DDBJ databases">
        <title>A novel Wenzhouxiangellaceae bacterium, isolated from coastal sediments.</title>
        <authorList>
            <person name="Du Z.-J."/>
            <person name="Ye Y.-Q."/>
            <person name="Zhang X.-Y."/>
        </authorList>
    </citation>
    <scope>NUCLEOTIDE SEQUENCE [LARGE SCALE GENOMIC DNA]</scope>
    <source>
        <strain evidence="2 3">CH-27</strain>
    </source>
</reference>
<keyword evidence="1" id="KW-0472">Membrane</keyword>
<protein>
    <recommendedName>
        <fullName evidence="4">IPTL-CTERM protein sorting domain-containing protein</fullName>
    </recommendedName>
</protein>
<accession>A0AAW9RED0</accession>
<dbReference type="AlphaFoldDB" id="A0AAW9RED0"/>
<feature type="transmembrane region" description="Helical" evidence="1">
    <location>
        <begin position="141"/>
        <end position="158"/>
    </location>
</feature>
<organism evidence="2 3">
    <name type="scientific">Elongatibacter sediminis</name>
    <dbReference type="NCBI Taxonomy" id="3119006"/>
    <lineage>
        <taxon>Bacteria</taxon>
        <taxon>Pseudomonadati</taxon>
        <taxon>Pseudomonadota</taxon>
        <taxon>Gammaproteobacteria</taxon>
        <taxon>Chromatiales</taxon>
        <taxon>Wenzhouxiangellaceae</taxon>
        <taxon>Elongatibacter</taxon>
    </lineage>
</organism>
<evidence type="ECO:0000256" key="1">
    <source>
        <dbReference type="SAM" id="Phobius"/>
    </source>
</evidence>